<dbReference type="NCBIfam" id="TIGR00879">
    <property type="entry name" value="SP"/>
    <property type="match status" value="1"/>
</dbReference>
<dbReference type="PANTHER" id="PTHR10632">
    <property type="entry name" value="SULFIDE:QUINONE OXIDOREDUCTASE"/>
    <property type="match status" value="1"/>
</dbReference>
<feature type="transmembrane region" description="Helical" evidence="7">
    <location>
        <begin position="640"/>
        <end position="664"/>
    </location>
</feature>
<feature type="transmembrane region" description="Helical" evidence="7">
    <location>
        <begin position="697"/>
        <end position="717"/>
    </location>
</feature>
<feature type="transmembrane region" description="Helical" evidence="7">
    <location>
        <begin position="919"/>
        <end position="943"/>
    </location>
</feature>
<evidence type="ECO:0000256" key="2">
    <source>
        <dbReference type="ARBA" id="ARBA00010992"/>
    </source>
</evidence>
<evidence type="ECO:0000256" key="6">
    <source>
        <dbReference type="ARBA" id="ARBA00023136"/>
    </source>
</evidence>
<dbReference type="Gene3D" id="1.20.1250.20">
    <property type="entry name" value="MFS general substrate transporter like domains"/>
    <property type="match status" value="1"/>
</dbReference>
<evidence type="ECO:0000259" key="8">
    <source>
        <dbReference type="PROSITE" id="PS50850"/>
    </source>
</evidence>
<dbReference type="InterPro" id="IPR005829">
    <property type="entry name" value="Sugar_transporter_CS"/>
</dbReference>
<comment type="similarity">
    <text evidence="2">Belongs to the major facilitator superfamily. Sugar transporter (TC 2.A.1.1) family.</text>
</comment>
<keyword evidence="6 7" id="KW-0472">Membrane</keyword>
<dbReference type="PROSITE" id="PS50850">
    <property type="entry name" value="MFS"/>
    <property type="match status" value="1"/>
</dbReference>
<dbReference type="Pfam" id="PF00083">
    <property type="entry name" value="Sugar_tr"/>
    <property type="match status" value="1"/>
</dbReference>
<dbReference type="OrthoDB" id="6133115at2759"/>
<dbReference type="GO" id="GO:0070224">
    <property type="term" value="F:sulfide:quinone oxidoreductase activity"/>
    <property type="evidence" value="ECO:0007669"/>
    <property type="project" value="TreeGrafter"/>
</dbReference>
<dbReference type="InterPro" id="IPR005828">
    <property type="entry name" value="MFS_sugar_transport-like"/>
</dbReference>
<gene>
    <name evidence="9" type="ORF">DSM5745_08468</name>
</gene>
<dbReference type="GO" id="GO:0016020">
    <property type="term" value="C:membrane"/>
    <property type="evidence" value="ECO:0007669"/>
    <property type="project" value="UniProtKB-SubCell"/>
</dbReference>
<feature type="transmembrane region" description="Helical" evidence="7">
    <location>
        <begin position="991"/>
        <end position="1009"/>
    </location>
</feature>
<comment type="caution">
    <text evidence="9">The sequence shown here is derived from an EMBL/GenBank/DDBJ whole genome shotgun (WGS) entry which is preliminary data.</text>
</comment>
<feature type="transmembrane region" description="Helical" evidence="7">
    <location>
        <begin position="853"/>
        <end position="874"/>
    </location>
</feature>
<keyword evidence="5 7" id="KW-1133">Transmembrane helix</keyword>
<dbReference type="Gene3D" id="3.50.50.60">
    <property type="entry name" value="FAD/NAD(P)-binding domain"/>
    <property type="match status" value="2"/>
</dbReference>
<dbReference type="InterPro" id="IPR036188">
    <property type="entry name" value="FAD/NAD-bd_sf"/>
</dbReference>
<evidence type="ECO:0000256" key="4">
    <source>
        <dbReference type="ARBA" id="ARBA00022692"/>
    </source>
</evidence>
<dbReference type="GO" id="GO:0070221">
    <property type="term" value="P:sulfide oxidation, using sulfide:quinone oxidoreductase"/>
    <property type="evidence" value="ECO:0007669"/>
    <property type="project" value="TreeGrafter"/>
</dbReference>
<protein>
    <recommendedName>
        <fullName evidence="8">Major facilitator superfamily (MFS) profile domain-containing protein</fullName>
    </recommendedName>
</protein>
<dbReference type="GeneID" id="38118838"/>
<feature type="domain" description="Major facilitator superfamily (MFS) profile" evidence="8">
    <location>
        <begin position="603"/>
        <end position="1044"/>
    </location>
</feature>
<proteinExistence type="inferred from homology"/>
<sequence>MFRSQVASAARAVATSRGFATAAPVAATARNHKVVVIGGGTAGLAISHQLLRSGRFVKDDIAVVDPAIWHNYQPGWTLVGGGLKTREQLRQPLAGLIDPKLKFYNESVGTFSPEENFITLGNSNKLNYDHLVVAPGITLNFGSVKGLSEALAAPDSNVSTIYSYDTCSKVFPTIEKLQKGSAIFTQPAGVIKCAGAPQKIMWLALDYWKKAGLYDPSNPAGSAIKIAFATGTPSMFGVPKYNAKLEELRKERGVEGLFQHDLIAIDGKKATFARPNGESSVTREFDLLHVVPKMGPHAFIKNSALANEAGYVDVDDGTTRHKKFANVWSAGDASSLPTSKTAAAVTAEAPVLVQNMLRAMDGKEPDATYDGYTSCPLTTEYGKVLLAEFKYGGVPKETFGEWFGIDQGTPRKEFYYLKKHFFPWVYYESMVSGKWGGPKGTALAFNPLGRIDHHLRRQPLVQFQIPSTSGRLLSRRSSRLSRNQAVCRAYPEPLWPFRHHAPSSATGWTVLCPSATKRYLTMLKSAADPCRLVSRRLVSNLDHVRLDLLEGAWIPPMTTGPDISEHMGRLGMETVRDTFTLAGREWPKVTWWKMKGMRFVYLTLWAAMITSATNGYDGSLMNGLEALDEWNESYNHPEGATLGLLAASMSIGSILAIPVVPYVADICGRRFGVVIGCVIMLFGVVMVSIGYKIALFVVGRIILGFGLGIAQECSPLLVTELVHPQHRAVYSTIYNSLWYVGSLIGAAVALGTSKIHGSDWSWRVPCLLQGVPSICQLIFIWMVPESPRWLISKGKLAEAKKILAYVHAQGDEDDELVNIEFDEIQQTLALEKQLEGNGWSELWSTPGNRHRSIILITIGFFSQWSGNGIVSYFLPKVLALIGIEDTHKVLSINLGLNALNVVSATGICFFVDKIGRRKLFLTSVVGMIACFVSTTIGLARFPHGPGGADDHAGNAVIAFIFLYYIFYNIGFSGLLVSYSSEILPYRLRAKGLTLMFFCVALSLLFNQYVNPIALLHIEWKYYIVYCVWLLFELFVVWKFYIETRRTPLEEIAKFFDGDRAIVGGAAATEKVHELVTVQTRNGDESEKGPTVSTEVR</sequence>
<comment type="subcellular location">
    <subcellularLocation>
        <location evidence="1">Membrane</location>
        <topology evidence="1">Multi-pass membrane protein</topology>
    </subcellularLocation>
</comment>
<reference evidence="9 10" key="1">
    <citation type="journal article" date="2018" name="IMA Fungus">
        <title>IMA Genome-F 9: Draft genome sequence of Annulohypoxylon stygium, Aspergillus mulundensis, Berkeleyomyces basicola (syn. Thielaviopsis basicola), Ceratocystis smalleyi, two Cercospora beticola strains, Coleophoma cylindrospora, Fusarium fracticaudum, Phialophora cf. hyalina, and Morchella septimelata.</title>
        <authorList>
            <person name="Wingfield B.D."/>
            <person name="Bills G.F."/>
            <person name="Dong Y."/>
            <person name="Huang W."/>
            <person name="Nel W.J."/>
            <person name="Swalarsk-Parry B.S."/>
            <person name="Vaghefi N."/>
            <person name="Wilken P.M."/>
            <person name="An Z."/>
            <person name="de Beer Z.W."/>
            <person name="De Vos L."/>
            <person name="Chen L."/>
            <person name="Duong T.A."/>
            <person name="Gao Y."/>
            <person name="Hammerbacher A."/>
            <person name="Kikkert J.R."/>
            <person name="Li Y."/>
            <person name="Li H."/>
            <person name="Li K."/>
            <person name="Li Q."/>
            <person name="Liu X."/>
            <person name="Ma X."/>
            <person name="Naidoo K."/>
            <person name="Pethybridge S.J."/>
            <person name="Sun J."/>
            <person name="Steenkamp E.T."/>
            <person name="van der Nest M.A."/>
            <person name="van Wyk S."/>
            <person name="Wingfield M.J."/>
            <person name="Xiong C."/>
            <person name="Yue Q."/>
            <person name="Zhang X."/>
        </authorList>
    </citation>
    <scope>NUCLEOTIDE SEQUENCE [LARGE SCALE GENOMIC DNA]</scope>
    <source>
        <strain evidence="9 10">DSM 5745</strain>
    </source>
</reference>
<dbReference type="GO" id="GO:0071949">
    <property type="term" value="F:FAD binding"/>
    <property type="evidence" value="ECO:0007669"/>
    <property type="project" value="TreeGrafter"/>
</dbReference>
<dbReference type="InterPro" id="IPR036259">
    <property type="entry name" value="MFS_trans_sf"/>
</dbReference>
<evidence type="ECO:0000256" key="5">
    <source>
        <dbReference type="ARBA" id="ARBA00022989"/>
    </source>
</evidence>
<evidence type="ECO:0000313" key="9">
    <source>
        <dbReference type="EMBL" id="RDW68708.1"/>
    </source>
</evidence>
<dbReference type="GO" id="GO:0005739">
    <property type="term" value="C:mitochondrion"/>
    <property type="evidence" value="ECO:0007669"/>
    <property type="project" value="TreeGrafter"/>
</dbReference>
<dbReference type="InterPro" id="IPR003663">
    <property type="entry name" value="Sugar/inositol_transpt"/>
</dbReference>
<dbReference type="Proteomes" id="UP000256690">
    <property type="component" value="Unassembled WGS sequence"/>
</dbReference>
<keyword evidence="10" id="KW-1185">Reference proteome</keyword>
<feature type="transmembrane region" description="Helical" evidence="7">
    <location>
        <begin position="762"/>
        <end position="783"/>
    </location>
</feature>
<name>A0A3D8R423_9EURO</name>
<feature type="transmembrane region" description="Helical" evidence="7">
    <location>
        <begin position="1021"/>
        <end position="1041"/>
    </location>
</feature>
<evidence type="ECO:0000313" key="10">
    <source>
        <dbReference type="Proteomes" id="UP000256690"/>
    </source>
</evidence>
<feature type="transmembrane region" description="Helical" evidence="7">
    <location>
        <begin position="894"/>
        <end position="912"/>
    </location>
</feature>
<feature type="transmembrane region" description="Helical" evidence="7">
    <location>
        <begin position="729"/>
        <end position="750"/>
    </location>
</feature>
<dbReference type="EMBL" id="PVWQ01000011">
    <property type="protein sequence ID" value="RDW68708.1"/>
    <property type="molecule type" value="Genomic_DNA"/>
</dbReference>
<feature type="transmembrane region" description="Helical" evidence="7">
    <location>
        <begin position="955"/>
        <end position="979"/>
    </location>
</feature>
<keyword evidence="4 7" id="KW-0812">Transmembrane</keyword>
<dbReference type="RefSeq" id="XP_026600497.1">
    <property type="nucleotide sequence ID" value="XM_026750484.1"/>
</dbReference>
<dbReference type="STRING" id="1810919.A0A3D8R423"/>
<dbReference type="SUPFAM" id="SSF51905">
    <property type="entry name" value="FAD/NAD(P)-binding domain"/>
    <property type="match status" value="2"/>
</dbReference>
<keyword evidence="3" id="KW-0813">Transport</keyword>
<dbReference type="InterPro" id="IPR015904">
    <property type="entry name" value="Sulphide_quinone_reductase"/>
</dbReference>
<dbReference type="AlphaFoldDB" id="A0A3D8R423"/>
<dbReference type="PANTHER" id="PTHR10632:SF2">
    <property type="entry name" value="SULFIDE:QUINONE OXIDOREDUCTASE, MITOCHONDRIAL"/>
    <property type="match status" value="1"/>
</dbReference>
<dbReference type="InterPro" id="IPR023753">
    <property type="entry name" value="FAD/NAD-binding_dom"/>
</dbReference>
<organism evidence="9 10">
    <name type="scientific">Aspergillus mulundensis</name>
    <dbReference type="NCBI Taxonomy" id="1810919"/>
    <lineage>
        <taxon>Eukaryota</taxon>
        <taxon>Fungi</taxon>
        <taxon>Dikarya</taxon>
        <taxon>Ascomycota</taxon>
        <taxon>Pezizomycotina</taxon>
        <taxon>Eurotiomycetes</taxon>
        <taxon>Eurotiomycetidae</taxon>
        <taxon>Eurotiales</taxon>
        <taxon>Aspergillaceae</taxon>
        <taxon>Aspergillus</taxon>
        <taxon>Aspergillus subgen. Nidulantes</taxon>
    </lineage>
</organism>
<evidence type="ECO:0000256" key="1">
    <source>
        <dbReference type="ARBA" id="ARBA00004141"/>
    </source>
</evidence>
<accession>A0A3D8R423</accession>
<feature type="transmembrane region" description="Helical" evidence="7">
    <location>
        <begin position="671"/>
        <end position="691"/>
    </location>
</feature>
<dbReference type="PROSITE" id="PS00217">
    <property type="entry name" value="SUGAR_TRANSPORT_2"/>
    <property type="match status" value="1"/>
</dbReference>
<evidence type="ECO:0000256" key="3">
    <source>
        <dbReference type="ARBA" id="ARBA00022448"/>
    </source>
</evidence>
<dbReference type="GO" id="GO:0022857">
    <property type="term" value="F:transmembrane transporter activity"/>
    <property type="evidence" value="ECO:0007669"/>
    <property type="project" value="InterPro"/>
</dbReference>
<dbReference type="Pfam" id="PF07992">
    <property type="entry name" value="Pyr_redox_2"/>
    <property type="match status" value="1"/>
</dbReference>
<dbReference type="InterPro" id="IPR020846">
    <property type="entry name" value="MFS_dom"/>
</dbReference>
<dbReference type="FunFam" id="3.50.50.60:FF:000203">
    <property type="entry name" value="Related to sulfide:quinone oxidoreductase, mitochondrial"/>
    <property type="match status" value="1"/>
</dbReference>
<evidence type="ECO:0000256" key="7">
    <source>
        <dbReference type="SAM" id="Phobius"/>
    </source>
</evidence>
<dbReference type="FunFam" id="1.20.1250.20:FF:000117">
    <property type="entry name" value="MFS hexose transporter"/>
    <property type="match status" value="1"/>
</dbReference>
<dbReference type="SUPFAM" id="SSF103473">
    <property type="entry name" value="MFS general substrate transporter"/>
    <property type="match status" value="1"/>
</dbReference>